<evidence type="ECO:0000256" key="5">
    <source>
        <dbReference type="ARBA" id="ARBA00022741"/>
    </source>
</evidence>
<dbReference type="InterPro" id="IPR027266">
    <property type="entry name" value="TrmE/GcvT-like"/>
</dbReference>
<dbReference type="GeneID" id="97289665"/>
<dbReference type="HAMAP" id="MF_00379">
    <property type="entry name" value="GTPase_MnmE"/>
    <property type="match status" value="1"/>
</dbReference>
<dbReference type="GO" id="GO:0003924">
    <property type="term" value="F:GTPase activity"/>
    <property type="evidence" value="ECO:0007669"/>
    <property type="project" value="UniProtKB-UniRule"/>
</dbReference>
<dbReference type="InterPro" id="IPR004520">
    <property type="entry name" value="GTPase_MnmE"/>
</dbReference>
<dbReference type="STRING" id="556267.HWAG_00038"/>
<dbReference type="GO" id="GO:0046872">
    <property type="term" value="F:metal ion binding"/>
    <property type="evidence" value="ECO:0007669"/>
    <property type="project" value="UniProtKB-KW"/>
</dbReference>
<comment type="caution">
    <text evidence="10">Lacks conserved residue(s) required for the propagation of feature annotation.</text>
</comment>
<comment type="caution">
    <text evidence="14">The sequence shown here is derived from an EMBL/GenBank/DDBJ whole genome shotgun (WGS) entry which is preliminary data.</text>
</comment>
<dbReference type="RefSeq" id="WP_006801730.1">
    <property type="nucleotide sequence ID" value="NZ_CABKOI010000021.1"/>
</dbReference>
<dbReference type="InterPro" id="IPR005225">
    <property type="entry name" value="Small_GTP-bd"/>
</dbReference>
<reference evidence="14 15" key="1">
    <citation type="submission" date="2016-07" db="EMBL/GenBank/DDBJ databases">
        <title>Detection of Helicobacter winghamensis from caecal content of red fox (Vulpes vulpes).</title>
        <authorList>
            <person name="Zanoni R.G."/>
            <person name="Florio D."/>
            <person name="Caffara M."/>
            <person name="Renzi M."/>
            <person name="Parisi A."/>
            <person name="Pasquali F."/>
            <person name="Manfreda G."/>
        </authorList>
    </citation>
    <scope>NUCLEOTIDE SEQUENCE [LARGE SCALE GENOMIC DNA]</scope>
    <source>
        <strain evidence="14 15">295_13</strain>
    </source>
</reference>
<keyword evidence="8 10" id="KW-0630">Potassium</keyword>
<dbReference type="FunFam" id="3.40.50.300:FF:001376">
    <property type="entry name" value="tRNA modification GTPase MnmE"/>
    <property type="match status" value="1"/>
</dbReference>
<evidence type="ECO:0000256" key="10">
    <source>
        <dbReference type="HAMAP-Rule" id="MF_00379"/>
    </source>
</evidence>
<keyword evidence="9 10" id="KW-0342">GTP-binding</keyword>
<feature type="binding site" evidence="10">
    <location>
        <position position="251"/>
    </location>
    <ligand>
        <name>K(+)</name>
        <dbReference type="ChEBI" id="CHEBI:29103"/>
    </ligand>
</feature>
<evidence type="ECO:0000256" key="1">
    <source>
        <dbReference type="ARBA" id="ARBA00011043"/>
    </source>
</evidence>
<evidence type="ECO:0000313" key="15">
    <source>
        <dbReference type="Proteomes" id="UP000233350"/>
    </source>
</evidence>
<dbReference type="GO" id="GO:0005829">
    <property type="term" value="C:cytosol"/>
    <property type="evidence" value="ECO:0007669"/>
    <property type="project" value="TreeGrafter"/>
</dbReference>
<comment type="similarity">
    <text evidence="1 10 11">Belongs to the TRAFAC class TrmE-Era-EngA-EngB-Septin-like GTPase superfamily. TrmE GTPase family.</text>
</comment>
<dbReference type="SUPFAM" id="SSF52540">
    <property type="entry name" value="P-loop containing nucleoside triphosphate hydrolases"/>
    <property type="match status" value="1"/>
</dbReference>
<feature type="binding site" evidence="10">
    <location>
        <position position="236"/>
    </location>
    <ligand>
        <name>Mg(2+)</name>
        <dbReference type="ChEBI" id="CHEBI:18420"/>
    </ligand>
</feature>
<dbReference type="CDD" id="cd04164">
    <property type="entry name" value="trmE"/>
    <property type="match status" value="1"/>
</dbReference>
<dbReference type="GO" id="GO:0002098">
    <property type="term" value="P:tRNA wobble uridine modification"/>
    <property type="evidence" value="ECO:0007669"/>
    <property type="project" value="TreeGrafter"/>
</dbReference>
<evidence type="ECO:0000256" key="4">
    <source>
        <dbReference type="ARBA" id="ARBA00022723"/>
    </source>
</evidence>
<dbReference type="PANTHER" id="PTHR42714:SF2">
    <property type="entry name" value="TRNA MODIFICATION GTPASE GTPBP3, MITOCHONDRIAL"/>
    <property type="match status" value="1"/>
</dbReference>
<dbReference type="GO" id="GO:0030488">
    <property type="term" value="P:tRNA methylation"/>
    <property type="evidence" value="ECO:0007669"/>
    <property type="project" value="TreeGrafter"/>
</dbReference>
<dbReference type="PROSITE" id="PS51709">
    <property type="entry name" value="G_TRME"/>
    <property type="match status" value="1"/>
</dbReference>
<feature type="binding site" evidence="10">
    <location>
        <position position="87"/>
    </location>
    <ligand>
        <name>(6S)-5-formyl-5,6,7,8-tetrahydrofolate</name>
        <dbReference type="ChEBI" id="CHEBI:57457"/>
    </ligand>
</feature>
<dbReference type="AlphaFoldDB" id="A0A2N3PIN3"/>
<dbReference type="Gene3D" id="1.20.120.430">
    <property type="entry name" value="tRNA modification GTPase MnmE domain 2"/>
    <property type="match status" value="1"/>
</dbReference>
<evidence type="ECO:0000256" key="12">
    <source>
        <dbReference type="SAM" id="Coils"/>
    </source>
</evidence>
<feature type="domain" description="TrmE-type G" evidence="13">
    <location>
        <begin position="222"/>
        <end position="382"/>
    </location>
</feature>
<evidence type="ECO:0000256" key="8">
    <source>
        <dbReference type="ARBA" id="ARBA00022958"/>
    </source>
</evidence>
<protein>
    <recommendedName>
        <fullName evidence="10">tRNA modification GTPase MnmE</fullName>
        <ecNumber evidence="10">3.6.-.-</ecNumber>
    </recommendedName>
</protein>
<evidence type="ECO:0000256" key="11">
    <source>
        <dbReference type="RuleBase" id="RU003313"/>
    </source>
</evidence>
<dbReference type="CDD" id="cd14858">
    <property type="entry name" value="TrmE_N"/>
    <property type="match status" value="1"/>
</dbReference>
<feature type="binding site" evidence="10">
    <location>
        <begin position="251"/>
        <end position="257"/>
    </location>
    <ligand>
        <name>GTP</name>
        <dbReference type="ChEBI" id="CHEBI:37565"/>
    </ligand>
</feature>
<dbReference type="Gene3D" id="3.30.1360.120">
    <property type="entry name" value="Probable tRNA modification gtpase trme, domain 1"/>
    <property type="match status" value="1"/>
</dbReference>
<feature type="binding site" evidence="10">
    <location>
        <position position="256"/>
    </location>
    <ligand>
        <name>K(+)</name>
        <dbReference type="ChEBI" id="CHEBI:29103"/>
    </ligand>
</feature>
<feature type="binding site" evidence="10">
    <location>
        <begin position="232"/>
        <end position="237"/>
    </location>
    <ligand>
        <name>GTP</name>
        <dbReference type="ChEBI" id="CHEBI:37565"/>
    </ligand>
</feature>
<evidence type="ECO:0000256" key="7">
    <source>
        <dbReference type="ARBA" id="ARBA00022842"/>
    </source>
</evidence>
<feature type="binding site" evidence="10">
    <location>
        <position position="23"/>
    </location>
    <ligand>
        <name>(6S)-5-formyl-5,6,7,8-tetrahydrofolate</name>
        <dbReference type="ChEBI" id="CHEBI:57457"/>
    </ligand>
</feature>
<name>A0A2N3PIN3_9HELI</name>
<evidence type="ECO:0000259" key="13">
    <source>
        <dbReference type="PROSITE" id="PS51709"/>
    </source>
</evidence>
<feature type="binding site" evidence="10">
    <location>
        <position position="253"/>
    </location>
    <ligand>
        <name>K(+)</name>
        <dbReference type="ChEBI" id="CHEBI:29103"/>
    </ligand>
</feature>
<feature type="coiled-coil region" evidence="12">
    <location>
        <begin position="189"/>
        <end position="216"/>
    </location>
</feature>
<dbReference type="InterPro" id="IPR006073">
    <property type="entry name" value="GTP-bd"/>
</dbReference>
<sequence>MLNNDTIIAPATTYGQSSLNVLRLSGANALFIASKLARLDFNAIKSLIKPRLARLTKIYFEDGTLLDECILLYFKAPNSYTTEDVIEFQCHGGSFIAQNILQTCLKFGARLANPGEFTKRAFLGGRIDLSQAQAVAKLIESQNVNAHQMLMRHLKGEMQEFCENLRATLISFLAHSEVFIDYADEELPQDLLENLKQKLQVVLKNLKALLEQSQNKRVLFDGYKLCIIGKPNVGKSSLLNALLRNDRAIVSDIAGTTRDSIEENFVLGGYLLRLIDTAGIRESTDAVENEGIKRSLEKAKESDLLLVLFDGSLPLSAEDFQIIELLKAYKLQKKILVLINKTDLKMQLESKVLDEFNPLLLSLKGDLLNEDSLLERFKLRLEELLNENEKMESLLLVSEYQFQAVQECINALKNSLNPLENGELELFSFHINEALRAISTITKPYEYSQMLDVMFGDFCLGK</sequence>
<keyword evidence="6 10" id="KW-0378">Hydrolase</keyword>
<dbReference type="NCBIfam" id="TIGR00231">
    <property type="entry name" value="small_GTP"/>
    <property type="match status" value="1"/>
</dbReference>
<evidence type="ECO:0000313" key="14">
    <source>
        <dbReference type="EMBL" id="PKT80802.1"/>
    </source>
</evidence>
<dbReference type="InterPro" id="IPR027368">
    <property type="entry name" value="MnmE_dom2"/>
</dbReference>
<evidence type="ECO:0000256" key="2">
    <source>
        <dbReference type="ARBA" id="ARBA00022490"/>
    </source>
</evidence>
<evidence type="ECO:0000256" key="6">
    <source>
        <dbReference type="ARBA" id="ARBA00022801"/>
    </source>
</evidence>
<organism evidence="14 15">
    <name type="scientific">Helicobacter winghamensis</name>
    <dbReference type="NCBI Taxonomy" id="157268"/>
    <lineage>
        <taxon>Bacteria</taxon>
        <taxon>Pseudomonadati</taxon>
        <taxon>Campylobacterota</taxon>
        <taxon>Epsilonproteobacteria</taxon>
        <taxon>Campylobacterales</taxon>
        <taxon>Helicobacteraceae</taxon>
        <taxon>Helicobacter</taxon>
    </lineage>
</organism>
<dbReference type="InterPro" id="IPR027417">
    <property type="entry name" value="P-loop_NTPase"/>
</dbReference>
<feature type="binding site" evidence="10">
    <location>
        <begin position="276"/>
        <end position="279"/>
    </location>
    <ligand>
        <name>GTP</name>
        <dbReference type="ChEBI" id="CHEBI:37565"/>
    </ligand>
</feature>
<keyword evidence="7 10" id="KW-0460">Magnesium</keyword>
<keyword evidence="15" id="KW-1185">Reference proteome</keyword>
<dbReference type="GO" id="GO:0005525">
    <property type="term" value="F:GTP binding"/>
    <property type="evidence" value="ECO:0007669"/>
    <property type="project" value="UniProtKB-UniRule"/>
</dbReference>
<dbReference type="InterPro" id="IPR031168">
    <property type="entry name" value="G_TrmE"/>
</dbReference>
<dbReference type="Proteomes" id="UP000233350">
    <property type="component" value="Unassembled WGS sequence"/>
</dbReference>
<keyword evidence="12" id="KW-0175">Coiled coil</keyword>
<keyword evidence="2 10" id="KW-0963">Cytoplasm</keyword>
<dbReference type="InterPro" id="IPR018948">
    <property type="entry name" value="GTP-bd_TrmE_N"/>
</dbReference>
<feature type="binding site" evidence="10">
    <location>
        <position position="232"/>
    </location>
    <ligand>
        <name>K(+)</name>
        <dbReference type="ChEBI" id="CHEBI:29103"/>
    </ligand>
</feature>
<evidence type="ECO:0000256" key="9">
    <source>
        <dbReference type="ARBA" id="ARBA00023134"/>
    </source>
</evidence>
<feature type="binding site" evidence="10">
    <location>
        <position position="257"/>
    </location>
    <ligand>
        <name>Mg(2+)</name>
        <dbReference type="ChEBI" id="CHEBI:18420"/>
    </ligand>
</feature>
<evidence type="ECO:0000256" key="3">
    <source>
        <dbReference type="ARBA" id="ARBA00022694"/>
    </source>
</evidence>
<dbReference type="OrthoDB" id="9805918at2"/>
<dbReference type="PANTHER" id="PTHR42714">
    <property type="entry name" value="TRNA MODIFICATION GTPASE GTPBP3"/>
    <property type="match status" value="1"/>
</dbReference>
<comment type="function">
    <text evidence="10">Exhibits a very high intrinsic GTPase hydrolysis rate. Involved in the addition of a carboxymethylaminomethyl (cmnm) group at the wobble position (U34) of certain tRNAs, forming tRNA-cmnm(5)s(2)U34.</text>
</comment>
<dbReference type="EMBL" id="MBPK01000040">
    <property type="protein sequence ID" value="PKT80802.1"/>
    <property type="molecule type" value="Genomic_DNA"/>
</dbReference>
<keyword evidence="3 10" id="KW-0819">tRNA processing</keyword>
<feature type="coiled-coil region" evidence="12">
    <location>
        <begin position="367"/>
        <end position="394"/>
    </location>
</feature>
<feature type="binding site" evidence="10">
    <location>
        <position position="462"/>
    </location>
    <ligand>
        <name>(6S)-5-formyl-5,6,7,8-tetrahydrofolate</name>
        <dbReference type="ChEBI" id="CHEBI:57457"/>
    </ligand>
</feature>
<accession>A0A2N3PIN3</accession>
<dbReference type="InterPro" id="IPR025867">
    <property type="entry name" value="MnmE_helical"/>
</dbReference>
<comment type="cofactor">
    <cofactor evidence="10">
        <name>K(+)</name>
        <dbReference type="ChEBI" id="CHEBI:29103"/>
    </cofactor>
    <text evidence="10">Binds 1 potassium ion per subunit.</text>
</comment>
<dbReference type="EC" id="3.6.-.-" evidence="10"/>
<feature type="binding site" evidence="10">
    <location>
        <position position="126"/>
    </location>
    <ligand>
        <name>(6S)-5-formyl-5,6,7,8-tetrahydrofolate</name>
        <dbReference type="ChEBI" id="CHEBI:57457"/>
    </ligand>
</feature>
<gene>
    <name evidence="10" type="primary">mnmE</name>
    <name evidence="10" type="synonym">trmE</name>
    <name evidence="14" type="ORF">BCM31_02230</name>
</gene>
<dbReference type="Pfam" id="PF01926">
    <property type="entry name" value="MMR_HSR1"/>
    <property type="match status" value="1"/>
</dbReference>
<dbReference type="Gene3D" id="3.40.50.300">
    <property type="entry name" value="P-loop containing nucleotide triphosphate hydrolases"/>
    <property type="match status" value="1"/>
</dbReference>
<dbReference type="Pfam" id="PF12631">
    <property type="entry name" value="MnmE_helical"/>
    <property type="match status" value="1"/>
</dbReference>
<comment type="subcellular location">
    <subcellularLocation>
        <location evidence="10">Cytoplasm</location>
    </subcellularLocation>
</comment>
<dbReference type="NCBIfam" id="TIGR00450">
    <property type="entry name" value="mnmE_trmE_thdF"/>
    <property type="match status" value="1"/>
</dbReference>
<keyword evidence="4 10" id="KW-0479">Metal-binding</keyword>
<comment type="subunit">
    <text evidence="10">Homodimer. Heterotetramer of two MnmE and two MnmG subunits.</text>
</comment>
<dbReference type="Pfam" id="PF10396">
    <property type="entry name" value="TrmE_N"/>
    <property type="match status" value="1"/>
</dbReference>
<proteinExistence type="inferred from homology"/>
<keyword evidence="5 10" id="KW-0547">Nucleotide-binding</keyword>